<accession>W0VD70</accession>
<dbReference type="Proteomes" id="UP000027604">
    <property type="component" value="Chromosome I"/>
</dbReference>
<organism evidence="2 3">
    <name type="scientific">Janthinobacterium agaricidamnosum NBRC 102515 = DSM 9628</name>
    <dbReference type="NCBI Taxonomy" id="1349767"/>
    <lineage>
        <taxon>Bacteria</taxon>
        <taxon>Pseudomonadati</taxon>
        <taxon>Pseudomonadota</taxon>
        <taxon>Betaproteobacteria</taxon>
        <taxon>Burkholderiales</taxon>
        <taxon>Oxalobacteraceae</taxon>
        <taxon>Janthinobacterium</taxon>
    </lineage>
</organism>
<dbReference type="PATRIC" id="fig|1349767.4.peg.1346"/>
<feature type="chain" id="PRO_5004797863" description="SnoaL-like domain-containing protein" evidence="1">
    <location>
        <begin position="27"/>
        <end position="164"/>
    </location>
</feature>
<gene>
    <name evidence="2" type="ORF">GJA_4718</name>
</gene>
<dbReference type="Gene3D" id="3.10.450.50">
    <property type="match status" value="1"/>
</dbReference>
<keyword evidence="1" id="KW-0732">Signal</keyword>
<name>W0VD70_9BURK</name>
<proteinExistence type="predicted"/>
<evidence type="ECO:0008006" key="4">
    <source>
        <dbReference type="Google" id="ProtNLM"/>
    </source>
</evidence>
<protein>
    <recommendedName>
        <fullName evidence="4">SnoaL-like domain-containing protein</fullName>
    </recommendedName>
</protein>
<evidence type="ECO:0000313" key="2">
    <source>
        <dbReference type="EMBL" id="CDG85323.1"/>
    </source>
</evidence>
<dbReference type="SUPFAM" id="SSF54427">
    <property type="entry name" value="NTF2-like"/>
    <property type="match status" value="1"/>
</dbReference>
<dbReference type="AlphaFoldDB" id="W0VD70"/>
<dbReference type="InterPro" id="IPR032710">
    <property type="entry name" value="NTF2-like_dom_sf"/>
</dbReference>
<dbReference type="KEGG" id="jag:GJA_4718"/>
<evidence type="ECO:0000313" key="3">
    <source>
        <dbReference type="Proteomes" id="UP000027604"/>
    </source>
</evidence>
<dbReference type="HOGENOM" id="CLU_1607776_0_0_4"/>
<evidence type="ECO:0000256" key="1">
    <source>
        <dbReference type="SAM" id="SignalP"/>
    </source>
</evidence>
<dbReference type="EMBL" id="HG322949">
    <property type="protein sequence ID" value="CDG85323.1"/>
    <property type="molecule type" value="Genomic_DNA"/>
</dbReference>
<dbReference type="RefSeq" id="WP_051781237.1">
    <property type="nucleotide sequence ID" value="NZ_BCTH01000064.1"/>
</dbReference>
<reference evidence="2 3" key="1">
    <citation type="journal article" date="2015" name="Genome Announc.">
        <title>Genome Sequence of Mushroom Soft-Rot Pathogen Janthinobacterium agaricidamnosum.</title>
        <authorList>
            <person name="Graupner K."/>
            <person name="Lackner G."/>
            <person name="Hertweck C."/>
        </authorList>
    </citation>
    <scope>NUCLEOTIDE SEQUENCE [LARGE SCALE GENOMIC DNA]</scope>
    <source>
        <strain evidence="3">NBRC 102515 / DSM 9628</strain>
    </source>
</reference>
<keyword evidence="3" id="KW-1185">Reference proteome</keyword>
<feature type="signal peptide" evidence="1">
    <location>
        <begin position="1"/>
        <end position="26"/>
    </location>
</feature>
<dbReference type="STRING" id="1349767.GJA_4718"/>
<dbReference type="eggNOG" id="ENOG5033JBU">
    <property type="taxonomic scope" value="Bacteria"/>
</dbReference>
<sequence length="164" mass="17692">MKTYCKNLAIAAAAIGTVLAATPAMAAAQVDARDLQEIRALFLRQAAGERAHDIGVLDSVLAHAAPGQPDPVSFVARAYRFWGRDAVLDHFRATYKGTWDFEVEPDSIRIIPLGPDTAQIYAPVRITLGAAGQPPKTAPYLINEFAIRTSEGWRISAIIPVPAQ</sequence>